<keyword evidence="11" id="KW-0489">Methyltransferase</keyword>
<dbReference type="Gene3D" id="3.20.20.60">
    <property type="entry name" value="Phosphoenolpyruvate-binding domains"/>
    <property type="match status" value="1"/>
</dbReference>
<feature type="active site" description="Proton acceptor" evidence="7 8">
    <location>
        <position position="172"/>
    </location>
</feature>
<dbReference type="InterPro" id="IPR003700">
    <property type="entry name" value="Pantoate_hydroxy_MeTrfase"/>
</dbReference>
<dbReference type="GO" id="GO:0000287">
    <property type="term" value="F:magnesium ion binding"/>
    <property type="evidence" value="ECO:0007669"/>
    <property type="project" value="TreeGrafter"/>
</dbReference>
<keyword evidence="4 7" id="KW-0566">Pantothenate biosynthesis</keyword>
<keyword evidence="7 10" id="KW-0479">Metal-binding</keyword>
<dbReference type="InterPro" id="IPR040442">
    <property type="entry name" value="Pyrv_kinase-like_dom_sf"/>
</dbReference>
<dbReference type="PANTHER" id="PTHR20881:SF0">
    <property type="entry name" value="3-METHYL-2-OXOBUTANOATE HYDROXYMETHYLTRANSFERASE"/>
    <property type="match status" value="1"/>
</dbReference>
<comment type="catalytic activity">
    <reaction evidence="7">
        <text>(6R)-5,10-methylene-5,6,7,8-tetrahydrofolate + 3-methyl-2-oxobutanoate + H2O = 2-dehydropantoate + (6S)-5,6,7,8-tetrahydrofolate</text>
        <dbReference type="Rhea" id="RHEA:11824"/>
        <dbReference type="ChEBI" id="CHEBI:11561"/>
        <dbReference type="ChEBI" id="CHEBI:11851"/>
        <dbReference type="ChEBI" id="CHEBI:15377"/>
        <dbReference type="ChEBI" id="CHEBI:15636"/>
        <dbReference type="ChEBI" id="CHEBI:57453"/>
        <dbReference type="EC" id="2.1.2.11"/>
    </reaction>
</comment>
<dbReference type="CDD" id="cd06557">
    <property type="entry name" value="KPHMT-like"/>
    <property type="match status" value="1"/>
</dbReference>
<evidence type="ECO:0000313" key="12">
    <source>
        <dbReference type="Proteomes" id="UP000219546"/>
    </source>
</evidence>
<feature type="binding site" evidence="7 10">
    <location>
        <position position="73"/>
    </location>
    <ligand>
        <name>Mg(2+)</name>
        <dbReference type="ChEBI" id="CHEBI:18420"/>
    </ligand>
</feature>
<evidence type="ECO:0000256" key="3">
    <source>
        <dbReference type="ARBA" id="ARBA00011424"/>
    </source>
</evidence>
<feature type="binding site" evidence="7 9">
    <location>
        <position position="103"/>
    </location>
    <ligand>
        <name>3-methyl-2-oxobutanoate</name>
        <dbReference type="ChEBI" id="CHEBI:11851"/>
    </ligand>
</feature>
<dbReference type="GO" id="GO:0015940">
    <property type="term" value="P:pantothenate biosynthetic process"/>
    <property type="evidence" value="ECO:0007669"/>
    <property type="project" value="UniProtKB-UniRule"/>
</dbReference>
<feature type="binding site" evidence="7 10">
    <location>
        <position position="34"/>
    </location>
    <ligand>
        <name>Mg(2+)</name>
        <dbReference type="ChEBI" id="CHEBI:18420"/>
    </ligand>
</feature>
<comment type="subcellular location">
    <subcellularLocation>
        <location evidence="7">Cytoplasm</location>
    </subcellularLocation>
</comment>
<dbReference type="AlphaFoldDB" id="A0A285CM89"/>
<dbReference type="InterPro" id="IPR015813">
    <property type="entry name" value="Pyrv/PenolPyrv_kinase-like_dom"/>
</dbReference>
<comment type="cofactor">
    <cofactor evidence="7 10">
        <name>Mg(2+)</name>
        <dbReference type="ChEBI" id="CHEBI:18420"/>
    </cofactor>
    <text evidence="7 10">Binds 1 Mg(2+) ion per subunit.</text>
</comment>
<comment type="subunit">
    <text evidence="3 7">Homodecamer; pentamer of dimers.</text>
</comment>
<dbReference type="PIRSF" id="PIRSF000388">
    <property type="entry name" value="Pantoate_hydroxy_MeTrfase"/>
    <property type="match status" value="1"/>
</dbReference>
<dbReference type="PANTHER" id="PTHR20881">
    <property type="entry name" value="3-METHYL-2-OXOBUTANOATE HYDROXYMETHYLTRANSFERASE"/>
    <property type="match status" value="1"/>
</dbReference>
<feature type="binding site" evidence="7 9">
    <location>
        <position position="73"/>
    </location>
    <ligand>
        <name>3-methyl-2-oxobutanoate</name>
        <dbReference type="ChEBI" id="CHEBI:11851"/>
    </ligand>
</feature>
<evidence type="ECO:0000256" key="6">
    <source>
        <dbReference type="ARBA" id="ARBA00056497"/>
    </source>
</evidence>
<feature type="binding site" evidence="7 9">
    <location>
        <begin position="34"/>
        <end position="35"/>
    </location>
    <ligand>
        <name>3-methyl-2-oxobutanoate</name>
        <dbReference type="ChEBI" id="CHEBI:11851"/>
    </ligand>
</feature>
<name>A0A285CM89_9BACI</name>
<organism evidence="11 12">
    <name type="scientific">Bacillus oleivorans</name>
    <dbReference type="NCBI Taxonomy" id="1448271"/>
    <lineage>
        <taxon>Bacteria</taxon>
        <taxon>Bacillati</taxon>
        <taxon>Bacillota</taxon>
        <taxon>Bacilli</taxon>
        <taxon>Bacillales</taxon>
        <taxon>Bacillaceae</taxon>
        <taxon>Bacillus</taxon>
    </lineage>
</organism>
<evidence type="ECO:0000256" key="10">
    <source>
        <dbReference type="PIRSR" id="PIRSR000388-3"/>
    </source>
</evidence>
<evidence type="ECO:0000256" key="4">
    <source>
        <dbReference type="ARBA" id="ARBA00022655"/>
    </source>
</evidence>
<evidence type="ECO:0000256" key="5">
    <source>
        <dbReference type="ARBA" id="ARBA00022679"/>
    </source>
</evidence>
<dbReference type="SUPFAM" id="SSF51621">
    <property type="entry name" value="Phosphoenolpyruvate/pyruvate domain"/>
    <property type="match status" value="1"/>
</dbReference>
<dbReference type="NCBIfam" id="TIGR00222">
    <property type="entry name" value="panB"/>
    <property type="match status" value="1"/>
</dbReference>
<evidence type="ECO:0000256" key="2">
    <source>
        <dbReference type="ARBA" id="ARBA00008676"/>
    </source>
</evidence>
<dbReference type="GO" id="GO:0008168">
    <property type="term" value="F:methyltransferase activity"/>
    <property type="evidence" value="ECO:0007669"/>
    <property type="project" value="UniProtKB-KW"/>
</dbReference>
<dbReference type="GO" id="GO:0003864">
    <property type="term" value="F:3-methyl-2-oxobutanoate hydroxymethyltransferase activity"/>
    <property type="evidence" value="ECO:0007669"/>
    <property type="project" value="UniProtKB-UniRule"/>
</dbReference>
<dbReference type="EMBL" id="OAOP01000002">
    <property type="protein sequence ID" value="SNX68168.1"/>
    <property type="molecule type" value="Genomic_DNA"/>
</dbReference>
<dbReference type="Pfam" id="PF02548">
    <property type="entry name" value="Pantoate_transf"/>
    <property type="match status" value="1"/>
</dbReference>
<dbReference type="UniPathway" id="UPA00028">
    <property type="reaction ID" value="UER00003"/>
</dbReference>
<feature type="binding site" evidence="7 10">
    <location>
        <position position="105"/>
    </location>
    <ligand>
        <name>Mg(2+)</name>
        <dbReference type="ChEBI" id="CHEBI:18420"/>
    </ligand>
</feature>
<dbReference type="GO" id="GO:0032259">
    <property type="term" value="P:methylation"/>
    <property type="evidence" value="ECO:0007669"/>
    <property type="project" value="UniProtKB-KW"/>
</dbReference>
<keyword evidence="5 7" id="KW-0808">Transferase</keyword>
<sequence length="269" mass="29014">MKENGEKIVMMTAYDYPAAKLSQAAGLDIILVGDSLGMVVLGYESTVPVTLADMTHHAKAVKRGAPDTFIVVDMPFMTYHQSMDQTLSNAAKLFQETGCHALKLEGAGDVIPKIKALTEAGIPVVAHLGLTPQTAGVLGGYKVQGKTKEAAEKLIDDAKRCEEAGAFAIVLECIPYQLAETISQQLMIPTIGIGAGPYTDGQVLVFHDLIQFGIERTAKFVKTYNNVNESIKGSIESYIHEVKSGSFPEIKHSYTMKEEELTALYGGSK</sequence>
<reference evidence="11 12" key="1">
    <citation type="submission" date="2017-08" db="EMBL/GenBank/DDBJ databases">
        <authorList>
            <person name="de Groot N.N."/>
        </authorList>
    </citation>
    <scope>NUCLEOTIDE SEQUENCE [LARGE SCALE GENOMIC DNA]</scope>
    <source>
        <strain evidence="11 12">JC228</strain>
    </source>
</reference>
<gene>
    <name evidence="7" type="primary">panB</name>
    <name evidence="11" type="ORF">SAMN05877753_102377</name>
</gene>
<dbReference type="GO" id="GO:0005737">
    <property type="term" value="C:cytoplasm"/>
    <property type="evidence" value="ECO:0007669"/>
    <property type="project" value="UniProtKB-SubCell"/>
</dbReference>
<evidence type="ECO:0000256" key="7">
    <source>
        <dbReference type="HAMAP-Rule" id="MF_00156"/>
    </source>
</evidence>
<dbReference type="NCBIfam" id="NF001452">
    <property type="entry name" value="PRK00311.1"/>
    <property type="match status" value="1"/>
</dbReference>
<keyword evidence="7 10" id="KW-0460">Magnesium</keyword>
<dbReference type="Proteomes" id="UP000219546">
    <property type="component" value="Unassembled WGS sequence"/>
</dbReference>
<comment type="function">
    <text evidence="6 7">Catalyzes the reversible reaction in which hydroxymethyl group from 5,10-methylenetetrahydrofolate is transferred onto alpha-ketoisovalerate to form ketopantoate.</text>
</comment>
<accession>A0A285CM89</accession>
<keyword evidence="7" id="KW-0963">Cytoplasm</keyword>
<dbReference type="HAMAP" id="MF_00156">
    <property type="entry name" value="PanB"/>
    <property type="match status" value="1"/>
</dbReference>
<proteinExistence type="inferred from homology"/>
<evidence type="ECO:0000313" key="11">
    <source>
        <dbReference type="EMBL" id="SNX68168.1"/>
    </source>
</evidence>
<protein>
    <recommendedName>
        <fullName evidence="7">3-methyl-2-oxobutanoate hydroxymethyltransferase</fullName>
        <ecNumber evidence="7">2.1.2.11</ecNumber>
    </recommendedName>
    <alternativeName>
        <fullName evidence="7">Ketopantoate hydroxymethyltransferase</fullName>
        <shortName evidence="7">KPHMT</shortName>
    </alternativeName>
</protein>
<evidence type="ECO:0000256" key="1">
    <source>
        <dbReference type="ARBA" id="ARBA00005033"/>
    </source>
</evidence>
<comment type="pathway">
    <text evidence="1 7">Cofactor biosynthesis; (R)-pantothenate biosynthesis; (R)-pantoate from 3-methyl-2-oxobutanoate: step 1/2.</text>
</comment>
<dbReference type="EC" id="2.1.2.11" evidence="7"/>
<evidence type="ECO:0000256" key="9">
    <source>
        <dbReference type="PIRSR" id="PIRSR000388-2"/>
    </source>
</evidence>
<dbReference type="FunFam" id="3.20.20.60:FF:000003">
    <property type="entry name" value="3-methyl-2-oxobutanoate hydroxymethyltransferase"/>
    <property type="match status" value="1"/>
</dbReference>
<evidence type="ECO:0000256" key="8">
    <source>
        <dbReference type="PIRSR" id="PIRSR000388-1"/>
    </source>
</evidence>
<comment type="similarity">
    <text evidence="2 7">Belongs to the PanB family.</text>
</comment>
<keyword evidence="12" id="KW-1185">Reference proteome</keyword>